<dbReference type="Gramene" id="KOM32655">
    <property type="protein sequence ID" value="KOM32655"/>
    <property type="gene ID" value="LR48_Vigan01g221100"/>
</dbReference>
<evidence type="ECO:0000256" key="1">
    <source>
        <dbReference type="SAM" id="MobiDB-lite"/>
    </source>
</evidence>
<name>A0A0L9TQ17_PHAAN</name>
<accession>A0A0L9TQ17</accession>
<gene>
    <name evidence="2" type="ORF">LR48_Vigan01g221100</name>
</gene>
<dbReference type="AlphaFoldDB" id="A0A0L9TQ17"/>
<dbReference type="Proteomes" id="UP000053144">
    <property type="component" value="Chromosome 1"/>
</dbReference>
<sequence length="129" mass="14881">MENDTSTINFDNILTRDMCQNREKANPRVSPAPSHPANSPLPRNVSVQAWSAGVSRDEVVSVPVTDSVGSFDWNHQRQRRVLSYRRLRLLTHPIIVEELQQVREKYVCDWILDVDNVQRDEVLQDLGLM</sequence>
<protein>
    <submittedName>
        <fullName evidence="2">Uncharacterized protein</fullName>
    </submittedName>
</protein>
<proteinExistence type="predicted"/>
<organism evidence="2 3">
    <name type="scientific">Phaseolus angularis</name>
    <name type="common">Azuki bean</name>
    <name type="synonym">Vigna angularis</name>
    <dbReference type="NCBI Taxonomy" id="3914"/>
    <lineage>
        <taxon>Eukaryota</taxon>
        <taxon>Viridiplantae</taxon>
        <taxon>Streptophyta</taxon>
        <taxon>Embryophyta</taxon>
        <taxon>Tracheophyta</taxon>
        <taxon>Spermatophyta</taxon>
        <taxon>Magnoliopsida</taxon>
        <taxon>eudicotyledons</taxon>
        <taxon>Gunneridae</taxon>
        <taxon>Pentapetalae</taxon>
        <taxon>rosids</taxon>
        <taxon>fabids</taxon>
        <taxon>Fabales</taxon>
        <taxon>Fabaceae</taxon>
        <taxon>Papilionoideae</taxon>
        <taxon>50 kb inversion clade</taxon>
        <taxon>NPAAA clade</taxon>
        <taxon>indigoferoid/millettioid clade</taxon>
        <taxon>Phaseoleae</taxon>
        <taxon>Vigna</taxon>
    </lineage>
</organism>
<reference evidence="3" key="1">
    <citation type="journal article" date="2015" name="Proc. Natl. Acad. Sci. U.S.A.">
        <title>Genome sequencing of adzuki bean (Vigna angularis) provides insight into high starch and low fat accumulation and domestication.</title>
        <authorList>
            <person name="Yang K."/>
            <person name="Tian Z."/>
            <person name="Chen C."/>
            <person name="Luo L."/>
            <person name="Zhao B."/>
            <person name="Wang Z."/>
            <person name="Yu L."/>
            <person name="Li Y."/>
            <person name="Sun Y."/>
            <person name="Li W."/>
            <person name="Chen Y."/>
            <person name="Li Y."/>
            <person name="Zhang Y."/>
            <person name="Ai D."/>
            <person name="Zhao J."/>
            <person name="Shang C."/>
            <person name="Ma Y."/>
            <person name="Wu B."/>
            <person name="Wang M."/>
            <person name="Gao L."/>
            <person name="Sun D."/>
            <person name="Zhang P."/>
            <person name="Guo F."/>
            <person name="Wang W."/>
            <person name="Li Y."/>
            <person name="Wang J."/>
            <person name="Varshney R.K."/>
            <person name="Wang J."/>
            <person name="Ling H.Q."/>
            <person name="Wan P."/>
        </authorList>
    </citation>
    <scope>NUCLEOTIDE SEQUENCE</scope>
    <source>
        <strain evidence="3">cv. Jingnong 6</strain>
    </source>
</reference>
<evidence type="ECO:0000313" key="3">
    <source>
        <dbReference type="Proteomes" id="UP000053144"/>
    </source>
</evidence>
<dbReference type="EMBL" id="CM003371">
    <property type="protein sequence ID" value="KOM32655.1"/>
    <property type="molecule type" value="Genomic_DNA"/>
</dbReference>
<feature type="region of interest" description="Disordered" evidence="1">
    <location>
        <begin position="22"/>
        <end position="43"/>
    </location>
</feature>
<evidence type="ECO:0000313" key="2">
    <source>
        <dbReference type="EMBL" id="KOM32655.1"/>
    </source>
</evidence>